<keyword evidence="7" id="KW-0268">Exocytosis</keyword>
<dbReference type="Pfam" id="PF16528">
    <property type="entry name" value="Exo84_C"/>
    <property type="match status" value="1"/>
</dbReference>
<dbReference type="AlphaFoldDB" id="K3WH44"/>
<comment type="subcellular location">
    <subcellularLocation>
        <location evidence="3">Cell projection</location>
        <location evidence="3">Growth cone</location>
    </subcellularLocation>
    <subcellularLocation>
        <location evidence="2">Cytoplasm</location>
        <location evidence="2">Perinuclear region</location>
    </subcellularLocation>
</comment>
<comment type="function">
    <text evidence="1">Component of the exocyst complex involved in the docking of exocytic vesicles with fusion sites on the plasma membrane.</text>
</comment>
<evidence type="ECO:0000259" key="9">
    <source>
        <dbReference type="PROSITE" id="PS50003"/>
    </source>
</evidence>
<name>K3WH44_GLOUD</name>
<evidence type="ECO:0000313" key="10">
    <source>
        <dbReference type="EnsemblProtists" id="PYU1_T004285"/>
    </source>
</evidence>
<feature type="domain" description="PH" evidence="9">
    <location>
        <begin position="10"/>
        <end position="105"/>
    </location>
</feature>
<evidence type="ECO:0000256" key="1">
    <source>
        <dbReference type="ARBA" id="ARBA00002660"/>
    </source>
</evidence>
<dbReference type="VEuPathDB" id="FungiDB:PYU1_G004275"/>
<dbReference type="GO" id="GO:0006887">
    <property type="term" value="P:exocytosis"/>
    <property type="evidence" value="ECO:0007669"/>
    <property type="project" value="UniProtKB-KW"/>
</dbReference>
<dbReference type="Gene3D" id="2.30.29.30">
    <property type="entry name" value="Pleckstrin-homology domain (PH domain)/Phosphotyrosine-binding domain (PTB)"/>
    <property type="match status" value="1"/>
</dbReference>
<reference evidence="11" key="1">
    <citation type="journal article" date="2010" name="Genome Biol.">
        <title>Genome sequence of the necrotrophic plant pathogen Pythium ultimum reveals original pathogenicity mechanisms and effector repertoire.</title>
        <authorList>
            <person name="Levesque C.A."/>
            <person name="Brouwer H."/>
            <person name="Cano L."/>
            <person name="Hamilton J.P."/>
            <person name="Holt C."/>
            <person name="Huitema E."/>
            <person name="Raffaele S."/>
            <person name="Robideau G.P."/>
            <person name="Thines M."/>
            <person name="Win J."/>
            <person name="Zerillo M.M."/>
            <person name="Beakes G.W."/>
            <person name="Boore J.L."/>
            <person name="Busam D."/>
            <person name="Dumas B."/>
            <person name="Ferriera S."/>
            <person name="Fuerstenberg S.I."/>
            <person name="Gachon C.M."/>
            <person name="Gaulin E."/>
            <person name="Govers F."/>
            <person name="Grenville-Briggs L."/>
            <person name="Horner N."/>
            <person name="Hostetler J."/>
            <person name="Jiang R.H."/>
            <person name="Johnson J."/>
            <person name="Krajaejun T."/>
            <person name="Lin H."/>
            <person name="Meijer H.J."/>
            <person name="Moore B."/>
            <person name="Morris P."/>
            <person name="Phuntmart V."/>
            <person name="Puiu D."/>
            <person name="Shetty J."/>
            <person name="Stajich J.E."/>
            <person name="Tripathy S."/>
            <person name="Wawra S."/>
            <person name="van West P."/>
            <person name="Whitty B.R."/>
            <person name="Coutinho P.M."/>
            <person name="Henrissat B."/>
            <person name="Martin F."/>
            <person name="Thomas P.D."/>
            <person name="Tyler B.M."/>
            <person name="De Vries R.P."/>
            <person name="Kamoun S."/>
            <person name="Yandell M."/>
            <person name="Tisserat N."/>
            <person name="Buell C.R."/>
        </authorList>
    </citation>
    <scope>NUCLEOTIDE SEQUENCE</scope>
    <source>
        <strain evidence="11">DAOM:BR144</strain>
    </source>
</reference>
<keyword evidence="6" id="KW-0813">Transport</keyword>
<dbReference type="GO" id="GO:0006893">
    <property type="term" value="P:Golgi to plasma membrane transport"/>
    <property type="evidence" value="ECO:0007669"/>
    <property type="project" value="TreeGrafter"/>
</dbReference>
<dbReference type="Pfam" id="PF08700">
    <property type="entry name" value="VPS51_Exo84_N"/>
    <property type="match status" value="1"/>
</dbReference>
<dbReference type="PANTHER" id="PTHR21426">
    <property type="entry name" value="EXOCYST COMPLEX COMPONENT 8"/>
    <property type="match status" value="1"/>
</dbReference>
<evidence type="ECO:0000256" key="2">
    <source>
        <dbReference type="ARBA" id="ARBA00004556"/>
    </source>
</evidence>
<evidence type="ECO:0000256" key="5">
    <source>
        <dbReference type="ARBA" id="ARBA00017509"/>
    </source>
</evidence>
<dbReference type="Proteomes" id="UP000019132">
    <property type="component" value="Unassembled WGS sequence"/>
</dbReference>
<evidence type="ECO:0000313" key="11">
    <source>
        <dbReference type="Proteomes" id="UP000019132"/>
    </source>
</evidence>
<accession>K3WH44</accession>
<organism evidence="10 11">
    <name type="scientific">Globisporangium ultimum (strain ATCC 200006 / CBS 805.95 / DAOM BR144)</name>
    <name type="common">Pythium ultimum</name>
    <dbReference type="NCBI Taxonomy" id="431595"/>
    <lineage>
        <taxon>Eukaryota</taxon>
        <taxon>Sar</taxon>
        <taxon>Stramenopiles</taxon>
        <taxon>Oomycota</taxon>
        <taxon>Peronosporomycetes</taxon>
        <taxon>Pythiales</taxon>
        <taxon>Pythiaceae</taxon>
        <taxon>Globisporangium</taxon>
    </lineage>
</organism>
<reference evidence="11" key="2">
    <citation type="submission" date="2010-04" db="EMBL/GenBank/DDBJ databases">
        <authorList>
            <person name="Buell R."/>
            <person name="Hamilton J."/>
            <person name="Hostetler J."/>
        </authorList>
    </citation>
    <scope>NUCLEOTIDE SEQUENCE [LARGE SCALE GENOMIC DNA]</scope>
    <source>
        <strain evidence="11">DAOM:BR144</strain>
    </source>
</reference>
<keyword evidence="8" id="KW-0653">Protein transport</keyword>
<dbReference type="HOGENOM" id="CLU_011954_0_0_1"/>
<dbReference type="EMBL" id="GL376567">
    <property type="status" value="NOT_ANNOTATED_CDS"/>
    <property type="molecule type" value="Genomic_DNA"/>
</dbReference>
<dbReference type="PROSITE" id="PS50003">
    <property type="entry name" value="PH_DOMAIN"/>
    <property type="match status" value="1"/>
</dbReference>
<dbReference type="eggNOG" id="ENOG502QPI9">
    <property type="taxonomic scope" value="Eukaryota"/>
</dbReference>
<comment type="similarity">
    <text evidence="4">Belongs to the EXO84 family.</text>
</comment>
<dbReference type="GO" id="GO:0048471">
    <property type="term" value="C:perinuclear region of cytoplasm"/>
    <property type="evidence" value="ECO:0007669"/>
    <property type="project" value="UniProtKB-SubCell"/>
</dbReference>
<dbReference type="InterPro" id="IPR033961">
    <property type="entry name" value="Exo84"/>
</dbReference>
<dbReference type="PANTHER" id="PTHR21426:SF12">
    <property type="entry name" value="EXOCYST COMPLEX COMPONENT 8"/>
    <property type="match status" value="1"/>
</dbReference>
<dbReference type="GO" id="GO:0000145">
    <property type="term" value="C:exocyst"/>
    <property type="evidence" value="ECO:0007669"/>
    <property type="project" value="InterPro"/>
</dbReference>
<dbReference type="InterPro" id="IPR011993">
    <property type="entry name" value="PH-like_dom_sf"/>
</dbReference>
<dbReference type="SMART" id="SM00233">
    <property type="entry name" value="PH"/>
    <property type="match status" value="1"/>
</dbReference>
<dbReference type="InterPro" id="IPR016159">
    <property type="entry name" value="Cullin_repeat-like_dom_sf"/>
</dbReference>
<dbReference type="InterPro" id="IPR032403">
    <property type="entry name" value="Exo84_C"/>
</dbReference>
<evidence type="ECO:0000256" key="4">
    <source>
        <dbReference type="ARBA" id="ARBA00007210"/>
    </source>
</evidence>
<reference evidence="10" key="3">
    <citation type="submission" date="2015-02" db="UniProtKB">
        <authorList>
            <consortium name="EnsemblProtists"/>
        </authorList>
    </citation>
    <scope>IDENTIFICATION</scope>
    <source>
        <strain evidence="10">DAOM BR144</strain>
    </source>
</reference>
<dbReference type="SUPFAM" id="SSF50729">
    <property type="entry name" value="PH domain-like"/>
    <property type="match status" value="1"/>
</dbReference>
<dbReference type="Pfam" id="PF00169">
    <property type="entry name" value="PH"/>
    <property type="match status" value="1"/>
</dbReference>
<dbReference type="SUPFAM" id="SSF74788">
    <property type="entry name" value="Cullin repeat-like"/>
    <property type="match status" value="1"/>
</dbReference>
<dbReference type="InParanoid" id="K3WH44"/>
<dbReference type="InterPro" id="IPR001849">
    <property type="entry name" value="PH_domain"/>
</dbReference>
<dbReference type="EnsemblProtists" id="PYU1_T004285">
    <property type="protein sequence ID" value="PYU1_T004285"/>
    <property type="gene ID" value="PYU1_G004275"/>
</dbReference>
<protein>
    <recommendedName>
        <fullName evidence="5">Exocyst complex component 8</fullName>
    </recommendedName>
</protein>
<evidence type="ECO:0000256" key="7">
    <source>
        <dbReference type="ARBA" id="ARBA00022483"/>
    </source>
</evidence>
<dbReference type="STRING" id="431595.K3WH44"/>
<evidence type="ECO:0000256" key="3">
    <source>
        <dbReference type="ARBA" id="ARBA00004624"/>
    </source>
</evidence>
<evidence type="ECO:0000256" key="8">
    <source>
        <dbReference type="ARBA" id="ARBA00022927"/>
    </source>
</evidence>
<proteinExistence type="inferred from homology"/>
<sequence length="494" mass="56295">MVSAAEALRSAIHEGVLEKKKRTGGWKKKHFILTPTHWMYFDAIESSEPKAAPLATTEILKVQPNELDATQRGFFVVLYKKKKEYRATHAEDRDAWIQALESVAALTKTQGGNNGDESSGVAAGDKDAAKDAVLGPNGIDLTKLCDQMKKSFSWQLQISKSFTAKDVIEFIKKQIPDITQDHVLRIGQELIDSKLIVPLKSHVFDEHDTGRFKFYEAAVQRQPRNHLAMRAQSISDLMGNANFNSRKYAEDFLKKHSSEKIDVHCKKLIVQKEQTIEELKEEISANYTSFIQASAEIKRMENSVSQLKSLVLDCKRSIQSLQGVSLDLSTAKKELPGYEPAEKHAQERCKSKALDGFIHDLEVYLHERNYDQFAGLILEFKQKQTTQHSDTVSEQQQAKLLQQFIGRLVEDFNSSMQTSERMHKKEDHLKFLIQLGEANLATEMCLQNYSVRIALQLRHVPSYGNALNYVINLSRTFFTSLLVCYEDYEQRCEL</sequence>
<evidence type="ECO:0000256" key="6">
    <source>
        <dbReference type="ARBA" id="ARBA00022448"/>
    </source>
</evidence>
<keyword evidence="11" id="KW-1185">Reference proteome</keyword>
<dbReference type="GO" id="GO:0015031">
    <property type="term" value="P:protein transport"/>
    <property type="evidence" value="ECO:0007669"/>
    <property type="project" value="UniProtKB-KW"/>
</dbReference>